<evidence type="ECO:0000259" key="9">
    <source>
        <dbReference type="Pfam" id="PF00326"/>
    </source>
</evidence>
<dbReference type="STRING" id="6211.A0A068Y8H5"/>
<dbReference type="PANTHER" id="PTHR42776:SF4">
    <property type="entry name" value="ACYLAMINO-ACID-RELEASING ENZYME"/>
    <property type="match status" value="1"/>
</dbReference>
<feature type="domain" description="Peptidase S9 prolyl oligopeptidase catalytic" evidence="9">
    <location>
        <begin position="728"/>
        <end position="819"/>
    </location>
</feature>
<dbReference type="GO" id="GO:0004252">
    <property type="term" value="F:serine-type endopeptidase activity"/>
    <property type="evidence" value="ECO:0007669"/>
    <property type="project" value="TreeGrafter"/>
</dbReference>
<name>A0A068Y8H5_ECHMU</name>
<dbReference type="OMA" id="QEIATPF"/>
<dbReference type="Pfam" id="PF19283">
    <property type="entry name" value="APEH_N"/>
    <property type="match status" value="1"/>
</dbReference>
<comment type="subunit">
    <text evidence="4">Homotetramer.</text>
</comment>
<dbReference type="OrthoDB" id="3249161at2759"/>
<evidence type="ECO:0000256" key="6">
    <source>
        <dbReference type="ARBA" id="ARBA00018421"/>
    </source>
</evidence>
<evidence type="ECO:0000256" key="2">
    <source>
        <dbReference type="ARBA" id="ARBA00004496"/>
    </source>
</evidence>
<feature type="domain" description="Peptidase S9 prolyl oligopeptidase catalytic" evidence="9">
    <location>
        <begin position="587"/>
        <end position="694"/>
    </location>
</feature>
<dbReference type="EMBL" id="LN902841">
    <property type="protein sequence ID" value="CDS40833.1"/>
    <property type="molecule type" value="Genomic_DNA"/>
</dbReference>
<evidence type="ECO:0000313" key="11">
    <source>
        <dbReference type="EMBL" id="CDS40833.1"/>
    </source>
</evidence>
<dbReference type="InterPro" id="IPR001375">
    <property type="entry name" value="Peptidase_S9_cat"/>
</dbReference>
<dbReference type="AlphaFoldDB" id="A0A068Y8H5"/>
<dbReference type="Gene3D" id="2.120.10.30">
    <property type="entry name" value="TolB, C-terminal domain"/>
    <property type="match status" value="1"/>
</dbReference>
<evidence type="ECO:0000259" key="10">
    <source>
        <dbReference type="Pfam" id="PF19283"/>
    </source>
</evidence>
<dbReference type="Pfam" id="PF00326">
    <property type="entry name" value="Peptidase_S9"/>
    <property type="match status" value="2"/>
</dbReference>
<dbReference type="GO" id="GO:0005737">
    <property type="term" value="C:cytoplasm"/>
    <property type="evidence" value="ECO:0007669"/>
    <property type="project" value="UniProtKB-SubCell"/>
</dbReference>
<dbReference type="SUPFAM" id="SSF53474">
    <property type="entry name" value="alpha/beta-Hydrolases"/>
    <property type="match status" value="1"/>
</dbReference>
<proteinExistence type="inferred from homology"/>
<dbReference type="EC" id="3.4.19.1" evidence="5"/>
<dbReference type="Proteomes" id="UP000017246">
    <property type="component" value="Unassembled WGS sequence"/>
</dbReference>
<reference evidence="11" key="2">
    <citation type="submission" date="2015-11" db="EMBL/GenBank/DDBJ databases">
        <authorList>
            <person name="Zhang Y."/>
            <person name="Guo Z."/>
        </authorList>
    </citation>
    <scope>NUCLEOTIDE SEQUENCE</scope>
</reference>
<dbReference type="GO" id="GO:0008242">
    <property type="term" value="F:omega peptidase activity"/>
    <property type="evidence" value="ECO:0007669"/>
    <property type="project" value="UniProtKB-EC"/>
</dbReference>
<keyword evidence="7" id="KW-0963">Cytoplasm</keyword>
<comment type="similarity">
    <text evidence="3">Belongs to the peptidase S9C family.</text>
</comment>
<evidence type="ECO:0000256" key="5">
    <source>
        <dbReference type="ARBA" id="ARBA00012917"/>
    </source>
</evidence>
<gene>
    <name evidence="11" type="ORF">EmuJ_000843300</name>
</gene>
<dbReference type="SUPFAM" id="SSF82171">
    <property type="entry name" value="DPP6 N-terminal domain-like"/>
    <property type="match status" value="1"/>
</dbReference>
<dbReference type="InterPro" id="IPR045550">
    <property type="entry name" value="AARE_N"/>
</dbReference>
<dbReference type="Gene3D" id="3.40.50.1820">
    <property type="entry name" value="alpha/beta hydrolase"/>
    <property type="match status" value="1"/>
</dbReference>
<keyword evidence="12" id="KW-1185">Reference proteome</keyword>
<organism evidence="11 12">
    <name type="scientific">Echinococcus multilocularis</name>
    <name type="common">Fox tapeworm</name>
    <dbReference type="NCBI Taxonomy" id="6211"/>
    <lineage>
        <taxon>Eukaryota</taxon>
        <taxon>Metazoa</taxon>
        <taxon>Spiralia</taxon>
        <taxon>Lophotrochozoa</taxon>
        <taxon>Platyhelminthes</taxon>
        <taxon>Cestoda</taxon>
        <taxon>Eucestoda</taxon>
        <taxon>Cyclophyllidea</taxon>
        <taxon>Taeniidae</taxon>
        <taxon>Echinococcus</taxon>
    </lineage>
</organism>
<accession>A0A068Y8H5</accession>
<evidence type="ECO:0000256" key="1">
    <source>
        <dbReference type="ARBA" id="ARBA00000721"/>
    </source>
</evidence>
<keyword evidence="8" id="KW-0378">Hydrolase</keyword>
<comment type="catalytic activity">
    <reaction evidence="1">
        <text>Cleavage of an N-acetyl or N-formyl amino acid from the N-terminus of a polypeptide.</text>
        <dbReference type="EC" id="3.4.19.1"/>
    </reaction>
</comment>
<evidence type="ECO:0000313" key="12">
    <source>
        <dbReference type="Proteomes" id="UP000017246"/>
    </source>
</evidence>
<evidence type="ECO:0000256" key="7">
    <source>
        <dbReference type="ARBA" id="ARBA00022490"/>
    </source>
</evidence>
<evidence type="ECO:0000256" key="8">
    <source>
        <dbReference type="ARBA" id="ARBA00022801"/>
    </source>
</evidence>
<comment type="subcellular location">
    <subcellularLocation>
        <location evidence="2">Cytoplasm</location>
    </subcellularLocation>
</comment>
<evidence type="ECO:0000256" key="3">
    <source>
        <dbReference type="ARBA" id="ARBA00010040"/>
    </source>
</evidence>
<sequence>MAVDRAQLRNWAGRIFSHFFCLPTPLSARIRIKQSSSETKTTYSICSKWKQVDSCRNDFLVMNQEYSIFFRNRFEAPQLLYSSFGTVTSFSSCFPHTGKSETLLWDIEQDPLRVFFVEYAHSSSLSGDSEAIKASSAISGTFVHVFCSKSGKKLKTIKLPTENGKSLPAAHGKVYRSGDSSVPFASCRFCPSNPNKIIYLAEYSRIVGDKNPESVTKSIPERSPFIFEENWGEGLSNTLRPVVCLLDLETEEVVCTQSCLEQLVPEAKHWSIDDPHYTPNGNGIVFVAYDNNPYRLGLKYCYQRVARLMYWDFETSTLQRLSHDNHAVRWPRFSPDGLKLIWFEIPAGGPHGQCFAMIAQNWPPDQSEPEVIIPLVAMVKDRSDFPGLYLCAGVPERCWTADSKGVVLSTIWGAEKALIHVDLDSGPSNRISRFSSPLANLEKGGGYGTVTLMDVNDDVLVVDVSSPAVPNFLAFAKVSNGSVAKTNWLSLSLTGDDQPIVPYLEGLEWKVLEHTAKTEDTRFGVTRFESILVYPLLDSSSLQFCRGSHFTSREVTWENTRGLIVLPHGGPHSAFTAEWLPLLTSYIAAGFACLLVNYRGSVGYGNSSIYSLPGKCGVIDVADCVQATEEALCDLGKPDLPCVLLGGSHGGFLVLHLAGRYASLYRAVVARNPVTNLVSMLSTTDIPDWCWTEAGIGLDNAVADPQHPNHLCRDCTFVSNFCPTDPNHLTRLVTCSPITHISSEWSVPILMCIGAKDQRVPNEQGISFMRALRAHLGERAGETMCQTLCFPTEGHPIQSPAASKDNFVRAVEWYYQALGLLKA</sequence>
<protein>
    <recommendedName>
        <fullName evidence="6">Acylamino-acid-releasing enzyme</fullName>
        <ecNumber evidence="5">3.4.19.1</ecNumber>
    </recommendedName>
</protein>
<dbReference type="GO" id="GO:0006508">
    <property type="term" value="P:proteolysis"/>
    <property type="evidence" value="ECO:0007669"/>
    <property type="project" value="InterPro"/>
</dbReference>
<dbReference type="PANTHER" id="PTHR42776">
    <property type="entry name" value="SERINE PEPTIDASE S9 FAMILY MEMBER"/>
    <property type="match status" value="1"/>
</dbReference>
<dbReference type="eggNOG" id="KOG2100">
    <property type="taxonomic scope" value="Eukaryota"/>
</dbReference>
<reference evidence="11" key="1">
    <citation type="journal article" date="2013" name="Nature">
        <title>The genomes of four tapeworm species reveal adaptations to parasitism.</title>
        <authorList>
            <person name="Tsai I.J."/>
            <person name="Zarowiecki M."/>
            <person name="Holroyd N."/>
            <person name="Garciarrubio A."/>
            <person name="Sanchez-Flores A."/>
            <person name="Brooks K.L."/>
            <person name="Tracey A."/>
            <person name="Bobes R.J."/>
            <person name="Fragoso G."/>
            <person name="Sciutto E."/>
            <person name="Aslett M."/>
            <person name="Beasley H."/>
            <person name="Bennett H.M."/>
            <person name="Cai J."/>
            <person name="Camicia F."/>
            <person name="Clark R."/>
            <person name="Cucher M."/>
            <person name="De Silva N."/>
            <person name="Day T.A."/>
            <person name="Deplazes P."/>
            <person name="Estrada K."/>
            <person name="Fernandez C."/>
            <person name="Holland P.W."/>
            <person name="Hou J."/>
            <person name="Hu S."/>
            <person name="Huckvale T."/>
            <person name="Hung S.S."/>
            <person name="Kamenetzky L."/>
            <person name="Keane J.A."/>
            <person name="Kiss F."/>
            <person name="Koziol U."/>
            <person name="Lambert O."/>
            <person name="Liu K."/>
            <person name="Luo X."/>
            <person name="Luo Y."/>
            <person name="Macchiaroli N."/>
            <person name="Nichol S."/>
            <person name="Paps J."/>
            <person name="Parkinson J."/>
            <person name="Pouchkina-Stantcheva N."/>
            <person name="Riddiford N."/>
            <person name="Rosenzvit M."/>
            <person name="Salinas G."/>
            <person name="Wasmuth J.D."/>
            <person name="Zamanian M."/>
            <person name="Zheng Y."/>
            <person name="Cai X."/>
            <person name="Soberon X."/>
            <person name="Olson P.D."/>
            <person name="Laclette J.P."/>
            <person name="Brehm K."/>
            <person name="Berriman M."/>
            <person name="Garciarrubio A."/>
            <person name="Bobes R.J."/>
            <person name="Fragoso G."/>
            <person name="Sanchez-Flores A."/>
            <person name="Estrada K."/>
            <person name="Cevallos M.A."/>
            <person name="Morett E."/>
            <person name="Gonzalez V."/>
            <person name="Portillo T."/>
            <person name="Ochoa-Leyva A."/>
            <person name="Jose M.V."/>
            <person name="Sciutto E."/>
            <person name="Landa A."/>
            <person name="Jimenez L."/>
            <person name="Valdes V."/>
            <person name="Carrero J.C."/>
            <person name="Larralde C."/>
            <person name="Morales-Montor J."/>
            <person name="Limon-Lason J."/>
            <person name="Soberon X."/>
            <person name="Laclette J.P."/>
        </authorList>
    </citation>
    <scope>NUCLEOTIDE SEQUENCE [LARGE SCALE GENOMIC DNA]</scope>
</reference>
<feature type="domain" description="Acylamino-acid-releasing enzyme N-terminal" evidence="10">
    <location>
        <begin position="227"/>
        <end position="491"/>
    </location>
</feature>
<evidence type="ECO:0000256" key="4">
    <source>
        <dbReference type="ARBA" id="ARBA00011881"/>
    </source>
</evidence>
<dbReference type="InterPro" id="IPR029058">
    <property type="entry name" value="AB_hydrolase_fold"/>
</dbReference>
<dbReference type="InterPro" id="IPR011042">
    <property type="entry name" value="6-blade_b-propeller_TolB-like"/>
</dbReference>